<reference evidence="8" key="1">
    <citation type="journal article" date="2021" name="PeerJ">
        <title>Extensive microbial diversity within the chicken gut microbiome revealed by metagenomics and culture.</title>
        <authorList>
            <person name="Gilroy R."/>
            <person name="Ravi A."/>
            <person name="Getino M."/>
            <person name="Pursley I."/>
            <person name="Horton D.L."/>
            <person name="Alikhan N.F."/>
            <person name="Baker D."/>
            <person name="Gharbi K."/>
            <person name="Hall N."/>
            <person name="Watson M."/>
            <person name="Adriaenssens E.M."/>
            <person name="Foster-Nyarko E."/>
            <person name="Jarju S."/>
            <person name="Secka A."/>
            <person name="Antonio M."/>
            <person name="Oren A."/>
            <person name="Chaudhuri R.R."/>
            <person name="La Ragione R."/>
            <person name="Hildebrand F."/>
            <person name="Pallen M.J."/>
        </authorList>
    </citation>
    <scope>NUCLEOTIDE SEQUENCE</scope>
    <source>
        <strain evidence="8">ChiSjej1B19-8411</strain>
    </source>
</reference>
<organism evidence="8 9">
    <name type="scientific">Candidatus Blautia gallistercoris</name>
    <dbReference type="NCBI Taxonomy" id="2838490"/>
    <lineage>
        <taxon>Bacteria</taxon>
        <taxon>Bacillati</taxon>
        <taxon>Bacillota</taxon>
        <taxon>Clostridia</taxon>
        <taxon>Lachnospirales</taxon>
        <taxon>Lachnospiraceae</taxon>
        <taxon>Blautia</taxon>
    </lineage>
</organism>
<evidence type="ECO:0000256" key="6">
    <source>
        <dbReference type="RuleBase" id="RU361277"/>
    </source>
</evidence>
<dbReference type="Gene3D" id="3.40.50.720">
    <property type="entry name" value="NAD(P)-binding Rossmann-like Domain"/>
    <property type="match status" value="1"/>
</dbReference>
<reference evidence="8" key="2">
    <citation type="submission" date="2021-04" db="EMBL/GenBank/DDBJ databases">
        <authorList>
            <person name="Gilroy R."/>
        </authorList>
    </citation>
    <scope>NUCLEOTIDE SEQUENCE</scope>
    <source>
        <strain evidence="8">ChiSjej1B19-8411</strain>
    </source>
</reference>
<keyword evidence="5" id="KW-0560">Oxidoreductase</keyword>
<dbReference type="SMART" id="SM00829">
    <property type="entry name" value="PKS_ER"/>
    <property type="match status" value="1"/>
</dbReference>
<comment type="cofactor">
    <cofactor evidence="1 6">
        <name>Zn(2+)</name>
        <dbReference type="ChEBI" id="CHEBI:29105"/>
    </cofactor>
</comment>
<dbReference type="AlphaFoldDB" id="A0A9D1WIY5"/>
<dbReference type="SUPFAM" id="SSF51735">
    <property type="entry name" value="NAD(P)-binding Rossmann-fold domains"/>
    <property type="match status" value="1"/>
</dbReference>
<dbReference type="PROSITE" id="PS00059">
    <property type="entry name" value="ADH_ZINC"/>
    <property type="match status" value="1"/>
</dbReference>
<dbReference type="InterPro" id="IPR013149">
    <property type="entry name" value="ADH-like_C"/>
</dbReference>
<dbReference type="InterPro" id="IPR011032">
    <property type="entry name" value="GroES-like_sf"/>
</dbReference>
<dbReference type="Gene3D" id="3.90.180.10">
    <property type="entry name" value="Medium-chain alcohol dehydrogenases, catalytic domain"/>
    <property type="match status" value="1"/>
</dbReference>
<gene>
    <name evidence="8" type="ORF">IAA45_10115</name>
</gene>
<evidence type="ECO:0000313" key="9">
    <source>
        <dbReference type="Proteomes" id="UP000886817"/>
    </source>
</evidence>
<accession>A0A9D1WIY5</accession>
<sequence>MKISDQCPIPEEPCSTGAFIRPLIWSPCTSDAHLCATGCASLPYLLGKAVGHEMCGEITKTGTDVKDFKAGDRVIVCSVMPMWRSLEAQDGFAKQHQDNMYSGTDFPDRGGSFVEEYYIRDADMNLTKIPEGVTLEQAVMVPDMMCTAFEGIEQLNAEFGASVAVIGIGPVGLTAVRAAVLRGAGNVFAVGSRKPCFEVAKEYGATHLIDYHNEDYLEQIVKANGGPVDGVILCGGSEKEMSKGLSILKKGGTLVNLSAYFGGSPIEIDPGVWGFGYGDKTIKGSGCRGGRLWMTRMAQLIATGRIAPEKLVTHRYHGMDKIPEAMELFLNHDRTLIKPVIYND</sequence>
<comment type="caution">
    <text evidence="8">The sequence shown here is derived from an EMBL/GenBank/DDBJ whole genome shotgun (WGS) entry which is preliminary data.</text>
</comment>
<protein>
    <submittedName>
        <fullName evidence="8">Zinc-binding dehydrogenase</fullName>
    </submittedName>
</protein>
<dbReference type="SUPFAM" id="SSF50129">
    <property type="entry name" value="GroES-like"/>
    <property type="match status" value="1"/>
</dbReference>
<feature type="domain" description="Enoyl reductase (ER)" evidence="7">
    <location>
        <begin position="18"/>
        <end position="341"/>
    </location>
</feature>
<dbReference type="InterPro" id="IPR013154">
    <property type="entry name" value="ADH-like_N"/>
</dbReference>
<evidence type="ECO:0000313" key="8">
    <source>
        <dbReference type="EMBL" id="HIX60050.1"/>
    </source>
</evidence>
<keyword evidence="3 6" id="KW-0479">Metal-binding</keyword>
<dbReference type="Pfam" id="PF08240">
    <property type="entry name" value="ADH_N"/>
    <property type="match status" value="1"/>
</dbReference>
<dbReference type="EMBL" id="DXEX01000214">
    <property type="protein sequence ID" value="HIX60050.1"/>
    <property type="molecule type" value="Genomic_DNA"/>
</dbReference>
<dbReference type="Proteomes" id="UP000886817">
    <property type="component" value="Unassembled WGS sequence"/>
</dbReference>
<evidence type="ECO:0000256" key="1">
    <source>
        <dbReference type="ARBA" id="ARBA00001947"/>
    </source>
</evidence>
<evidence type="ECO:0000256" key="4">
    <source>
        <dbReference type="ARBA" id="ARBA00022833"/>
    </source>
</evidence>
<dbReference type="GO" id="GO:0016491">
    <property type="term" value="F:oxidoreductase activity"/>
    <property type="evidence" value="ECO:0007669"/>
    <property type="project" value="UniProtKB-KW"/>
</dbReference>
<dbReference type="Pfam" id="PF00107">
    <property type="entry name" value="ADH_zinc_N"/>
    <property type="match status" value="1"/>
</dbReference>
<comment type="similarity">
    <text evidence="2 6">Belongs to the zinc-containing alcohol dehydrogenase family.</text>
</comment>
<evidence type="ECO:0000256" key="5">
    <source>
        <dbReference type="ARBA" id="ARBA00023002"/>
    </source>
</evidence>
<proteinExistence type="inferred from homology"/>
<dbReference type="InterPro" id="IPR036291">
    <property type="entry name" value="NAD(P)-bd_dom_sf"/>
</dbReference>
<dbReference type="InterPro" id="IPR020843">
    <property type="entry name" value="ER"/>
</dbReference>
<evidence type="ECO:0000259" key="7">
    <source>
        <dbReference type="SMART" id="SM00829"/>
    </source>
</evidence>
<evidence type="ECO:0000256" key="2">
    <source>
        <dbReference type="ARBA" id="ARBA00008072"/>
    </source>
</evidence>
<dbReference type="GO" id="GO:0008270">
    <property type="term" value="F:zinc ion binding"/>
    <property type="evidence" value="ECO:0007669"/>
    <property type="project" value="InterPro"/>
</dbReference>
<name>A0A9D1WIY5_9FIRM</name>
<dbReference type="PANTHER" id="PTHR42813:SF4">
    <property type="entry name" value="NADP-DEPENDENT ISOPROPANOL DEHYDROGENASE"/>
    <property type="match status" value="1"/>
</dbReference>
<keyword evidence="4 6" id="KW-0862">Zinc</keyword>
<dbReference type="PANTHER" id="PTHR42813">
    <property type="entry name" value="ZINC-TYPE ALCOHOL DEHYDROGENASE-LIKE"/>
    <property type="match status" value="1"/>
</dbReference>
<dbReference type="InterPro" id="IPR002328">
    <property type="entry name" value="ADH_Zn_CS"/>
</dbReference>
<evidence type="ECO:0000256" key="3">
    <source>
        <dbReference type="ARBA" id="ARBA00022723"/>
    </source>
</evidence>